<dbReference type="EMBL" id="CP068393">
    <property type="protein sequence ID" value="QUC66650.1"/>
    <property type="molecule type" value="Genomic_DNA"/>
</dbReference>
<proteinExistence type="predicted"/>
<sequence length="359" mass="39212">MEKLLRLLLVLLGIGVGLAAAQLGLALFRLSHQNADIPAWVPVASYTGMGVLGGLILLLLCPRIIRRVSTLSMEMQREFDKMPANQLLSAIIGLILGLIVAALLRQMLSFFGNGVAGAALTAILYLTLGALGYNMGKRRSREFITMITRLSGAREKSKIRKHGYASRKYVDTSAIIDGRILEIAKTGFIEGEFVIPQFVVDEIQHVADSSDDTRRERGRRGLEILREMRESLKQLVIDPADIEELQDVDVKLLRQARDCGGTVITVDYNLQKAAAVSGVKSLNVNELADALRPAVVQGMELRVHISREGKEAGQGVAYLDDGTMIVIENGKSFIGEDADIVVTSVLQTSAGRMIFARLK</sequence>
<reference evidence="1" key="1">
    <citation type="submission" date="2021-01" db="EMBL/GenBank/DDBJ databases">
        <title>Complete genome sequence of Clostridiales bacterium R-7.</title>
        <authorList>
            <person name="Mahoney-Kurpe S.C."/>
            <person name="Palevich N."/>
            <person name="Koike S."/>
            <person name="Moon C.D."/>
            <person name="Attwood G.T."/>
        </authorList>
    </citation>
    <scope>NUCLEOTIDE SEQUENCE</scope>
    <source>
        <strain evidence="1">R-7</strain>
    </source>
</reference>
<protein>
    <submittedName>
        <fullName evidence="1">TRAM domain-containing protein</fullName>
    </submittedName>
</protein>
<accession>A0AC61MVR8</accession>
<name>A0AC61MVR8_9FIRM</name>
<dbReference type="Proteomes" id="UP000682782">
    <property type="component" value="Chromosome"/>
</dbReference>
<evidence type="ECO:0000313" key="1">
    <source>
        <dbReference type="EMBL" id="QUC66650.1"/>
    </source>
</evidence>
<organism evidence="1 2">
    <name type="scientific">Aristaeella hokkaidonensis</name>
    <dbReference type="NCBI Taxonomy" id="3046382"/>
    <lineage>
        <taxon>Bacteria</taxon>
        <taxon>Bacillati</taxon>
        <taxon>Bacillota</taxon>
        <taxon>Clostridia</taxon>
        <taxon>Eubacteriales</taxon>
        <taxon>Aristaeellaceae</taxon>
        <taxon>Aristaeella</taxon>
    </lineage>
</organism>
<gene>
    <name evidence="1" type="ORF">JYE49_12460</name>
</gene>
<evidence type="ECO:0000313" key="2">
    <source>
        <dbReference type="Proteomes" id="UP000682782"/>
    </source>
</evidence>
<keyword evidence="2" id="KW-1185">Reference proteome</keyword>